<evidence type="ECO:0008006" key="4">
    <source>
        <dbReference type="Google" id="ProtNLM"/>
    </source>
</evidence>
<dbReference type="RefSeq" id="WP_094324873.1">
    <property type="nucleotide sequence ID" value="NZ_CP022347.1"/>
</dbReference>
<protein>
    <recommendedName>
        <fullName evidence="4">Tetratricopeptide repeat-like domain-containing protein</fullName>
    </recommendedName>
</protein>
<dbReference type="Proteomes" id="UP000201169">
    <property type="component" value="Chromosome"/>
</dbReference>
<keyword evidence="1" id="KW-0812">Transmembrane</keyword>
<organism evidence="2 3">
    <name type="scientific">Campylobacter avium LMG 24591</name>
    <dbReference type="NCBI Taxonomy" id="522484"/>
    <lineage>
        <taxon>Bacteria</taxon>
        <taxon>Pseudomonadati</taxon>
        <taxon>Campylobacterota</taxon>
        <taxon>Epsilonproteobacteria</taxon>
        <taxon>Campylobacterales</taxon>
        <taxon>Campylobacteraceae</taxon>
        <taxon>Campylobacter</taxon>
    </lineage>
</organism>
<reference evidence="2 3" key="1">
    <citation type="submission" date="2017-07" db="EMBL/GenBank/DDBJ databases">
        <title>Analysis of two Campylobacter avium genomes and identification of a novel hippuricase gene.</title>
        <authorList>
            <person name="Miller W.G."/>
            <person name="Chapman M.H."/>
            <person name="Yee E."/>
            <person name="Revez J."/>
            <person name="Bono J.L."/>
            <person name="Rossi M."/>
        </authorList>
    </citation>
    <scope>NUCLEOTIDE SEQUENCE [LARGE SCALE GENOMIC DNA]</scope>
    <source>
        <strain evidence="2 3">LMG 24591</strain>
    </source>
</reference>
<evidence type="ECO:0000313" key="2">
    <source>
        <dbReference type="EMBL" id="ASQ30088.1"/>
    </source>
</evidence>
<name>A0A222MWQ4_9BACT</name>
<evidence type="ECO:0000256" key="1">
    <source>
        <dbReference type="SAM" id="Phobius"/>
    </source>
</evidence>
<dbReference type="OrthoDB" id="5334020at2"/>
<proteinExistence type="predicted"/>
<accession>A0A222MWQ4</accession>
<dbReference type="EMBL" id="CP022347">
    <property type="protein sequence ID" value="ASQ30088.1"/>
    <property type="molecule type" value="Genomic_DNA"/>
</dbReference>
<keyword evidence="3" id="KW-1185">Reference proteome</keyword>
<dbReference type="AlphaFoldDB" id="A0A222MWQ4"/>
<gene>
    <name evidence="2" type="ORF">CAV_0421</name>
</gene>
<feature type="transmembrane region" description="Helical" evidence="1">
    <location>
        <begin position="36"/>
        <end position="54"/>
    </location>
</feature>
<dbReference type="KEGG" id="cavi:CAV_0421"/>
<sequence length="181" mass="21160">MALKDDLQSIKNNLSAQEKMIENFIKGERFFKKYKYIILAVLVLLIAYFIYISVDSSLNENRIKENNELLISLMKEQNSTKEELLKEKNPNLYAIYLLNRNDMSFDELSKKLQDLKLDPLVKELLSGSNSNLLGDYNKLLQAYDLLKQDKIEEARVILDKIPNLSEIKQLADNFKHYHGKQ</sequence>
<keyword evidence="1" id="KW-0472">Membrane</keyword>
<keyword evidence="1" id="KW-1133">Transmembrane helix</keyword>
<evidence type="ECO:0000313" key="3">
    <source>
        <dbReference type="Proteomes" id="UP000201169"/>
    </source>
</evidence>